<dbReference type="InterPro" id="IPR016167">
    <property type="entry name" value="FAD-bd_PCMH_sub1"/>
</dbReference>
<keyword evidence="14 16" id="KW-0961">Cell wall biogenesis/degradation</keyword>
<dbReference type="Pfam" id="PF01565">
    <property type="entry name" value="FAD_binding_4"/>
    <property type="match status" value="1"/>
</dbReference>
<dbReference type="GO" id="GO:0071555">
    <property type="term" value="P:cell wall organization"/>
    <property type="evidence" value="ECO:0007669"/>
    <property type="project" value="UniProtKB-KW"/>
</dbReference>
<accession>A0A1F5SML8</accession>
<evidence type="ECO:0000256" key="3">
    <source>
        <dbReference type="ARBA" id="ARBA00004496"/>
    </source>
</evidence>
<dbReference type="AlphaFoldDB" id="A0A1F5SML8"/>
<evidence type="ECO:0000256" key="4">
    <source>
        <dbReference type="ARBA" id="ARBA00004752"/>
    </source>
</evidence>
<evidence type="ECO:0000256" key="7">
    <source>
        <dbReference type="ARBA" id="ARBA00022630"/>
    </source>
</evidence>
<dbReference type="Proteomes" id="UP000178367">
    <property type="component" value="Unassembled WGS sequence"/>
</dbReference>
<keyword evidence="9 16" id="KW-0521">NADP</keyword>
<keyword evidence="6 16" id="KW-0132">Cell division</keyword>
<dbReference type="InterPro" id="IPR006094">
    <property type="entry name" value="Oxid_FAD_bind_N"/>
</dbReference>
<dbReference type="PANTHER" id="PTHR21071">
    <property type="entry name" value="UDP-N-ACETYLENOLPYRUVOYLGLUCOSAMINE REDUCTASE"/>
    <property type="match status" value="1"/>
</dbReference>
<name>A0A1F5SML8_9BACT</name>
<dbReference type="Pfam" id="PF02873">
    <property type="entry name" value="MurB_C"/>
    <property type="match status" value="1"/>
</dbReference>
<comment type="catalytic activity">
    <reaction evidence="15 16">
        <text>UDP-N-acetyl-alpha-D-muramate + NADP(+) = UDP-N-acetyl-3-O-(1-carboxyvinyl)-alpha-D-glucosamine + NADPH + H(+)</text>
        <dbReference type="Rhea" id="RHEA:12248"/>
        <dbReference type="ChEBI" id="CHEBI:15378"/>
        <dbReference type="ChEBI" id="CHEBI:57783"/>
        <dbReference type="ChEBI" id="CHEBI:58349"/>
        <dbReference type="ChEBI" id="CHEBI:68483"/>
        <dbReference type="ChEBI" id="CHEBI:70757"/>
        <dbReference type="EC" id="1.3.1.98"/>
    </reaction>
</comment>
<dbReference type="SUPFAM" id="SSF56176">
    <property type="entry name" value="FAD-binding/transporter-associated domain-like"/>
    <property type="match status" value="1"/>
</dbReference>
<dbReference type="InterPro" id="IPR016169">
    <property type="entry name" value="FAD-bd_PCMH_sub2"/>
</dbReference>
<evidence type="ECO:0000256" key="14">
    <source>
        <dbReference type="ARBA" id="ARBA00023316"/>
    </source>
</evidence>
<protein>
    <recommendedName>
        <fullName evidence="16">UDP-N-acetylenolpyruvoylglucosamine reductase</fullName>
        <ecNumber evidence="16">1.3.1.98</ecNumber>
    </recommendedName>
    <alternativeName>
        <fullName evidence="16">UDP-N-acetylmuramate dehydrogenase</fullName>
    </alternativeName>
</protein>
<evidence type="ECO:0000256" key="6">
    <source>
        <dbReference type="ARBA" id="ARBA00022618"/>
    </source>
</evidence>
<keyword evidence="7 16" id="KW-0285">Flavoprotein</keyword>
<feature type="active site" description="Proton donor" evidence="16">
    <location>
        <position position="215"/>
    </location>
</feature>
<dbReference type="GO" id="GO:0008360">
    <property type="term" value="P:regulation of cell shape"/>
    <property type="evidence" value="ECO:0007669"/>
    <property type="project" value="UniProtKB-KW"/>
</dbReference>
<dbReference type="EC" id="1.3.1.98" evidence="16"/>
<dbReference type="InterPro" id="IPR003170">
    <property type="entry name" value="MurB"/>
</dbReference>
<gene>
    <name evidence="16" type="primary">murB</name>
    <name evidence="18" type="ORF">A2227_04765</name>
</gene>
<organism evidence="18 19">
    <name type="scientific">Candidatus Falkowbacteria bacterium RIFOXYA2_FULL_47_19</name>
    <dbReference type="NCBI Taxonomy" id="1797994"/>
    <lineage>
        <taxon>Bacteria</taxon>
        <taxon>Candidatus Falkowiibacteriota</taxon>
    </lineage>
</organism>
<dbReference type="NCBIfam" id="NF010480">
    <property type="entry name" value="PRK13905.1"/>
    <property type="match status" value="1"/>
</dbReference>
<dbReference type="STRING" id="1797994.A2227_04765"/>
<evidence type="ECO:0000256" key="1">
    <source>
        <dbReference type="ARBA" id="ARBA00001974"/>
    </source>
</evidence>
<keyword evidence="12 16" id="KW-0560">Oxidoreductase</keyword>
<evidence type="ECO:0000256" key="8">
    <source>
        <dbReference type="ARBA" id="ARBA00022827"/>
    </source>
</evidence>
<dbReference type="NCBIfam" id="TIGR00179">
    <property type="entry name" value="murB"/>
    <property type="match status" value="1"/>
</dbReference>
<evidence type="ECO:0000313" key="18">
    <source>
        <dbReference type="EMBL" id="OGF27899.1"/>
    </source>
</evidence>
<dbReference type="InterPro" id="IPR036318">
    <property type="entry name" value="FAD-bd_PCMH-like_sf"/>
</dbReference>
<feature type="domain" description="FAD-binding PCMH-type" evidence="17">
    <location>
        <begin position="20"/>
        <end position="187"/>
    </location>
</feature>
<dbReference type="Gene3D" id="3.30.465.10">
    <property type="match status" value="1"/>
</dbReference>
<comment type="subcellular location">
    <subcellularLocation>
        <location evidence="3 16">Cytoplasm</location>
    </subcellularLocation>
</comment>
<evidence type="ECO:0000256" key="13">
    <source>
        <dbReference type="ARBA" id="ARBA00023306"/>
    </source>
</evidence>
<dbReference type="HAMAP" id="MF_00037">
    <property type="entry name" value="MurB"/>
    <property type="match status" value="1"/>
</dbReference>
<keyword evidence="13 16" id="KW-0131">Cell cycle</keyword>
<evidence type="ECO:0000256" key="9">
    <source>
        <dbReference type="ARBA" id="ARBA00022857"/>
    </source>
</evidence>
<dbReference type="GO" id="GO:0071949">
    <property type="term" value="F:FAD binding"/>
    <property type="evidence" value="ECO:0007669"/>
    <property type="project" value="InterPro"/>
</dbReference>
<evidence type="ECO:0000256" key="2">
    <source>
        <dbReference type="ARBA" id="ARBA00003921"/>
    </source>
</evidence>
<dbReference type="PANTHER" id="PTHR21071:SF4">
    <property type="entry name" value="UDP-N-ACETYLENOLPYRUVOYLGLUCOSAMINE REDUCTASE"/>
    <property type="match status" value="1"/>
</dbReference>
<feature type="active site" evidence="16">
    <location>
        <position position="308"/>
    </location>
</feature>
<keyword evidence="11 16" id="KW-0573">Peptidoglycan synthesis</keyword>
<keyword evidence="8 16" id="KW-0274">FAD</keyword>
<dbReference type="SUPFAM" id="SSF56194">
    <property type="entry name" value="Uridine diphospho-N-Acetylenolpyruvylglucosamine reductase, MurB, C-terminal domain"/>
    <property type="match status" value="1"/>
</dbReference>
<evidence type="ECO:0000256" key="15">
    <source>
        <dbReference type="ARBA" id="ARBA00048914"/>
    </source>
</evidence>
<dbReference type="Gene3D" id="3.90.78.10">
    <property type="entry name" value="UDP-N-acetylenolpyruvoylglucosamine reductase, C-terminal domain"/>
    <property type="match status" value="1"/>
</dbReference>
<evidence type="ECO:0000256" key="11">
    <source>
        <dbReference type="ARBA" id="ARBA00022984"/>
    </source>
</evidence>
<dbReference type="EMBL" id="MFGB01000005">
    <property type="protein sequence ID" value="OGF27899.1"/>
    <property type="molecule type" value="Genomic_DNA"/>
</dbReference>
<evidence type="ECO:0000313" key="19">
    <source>
        <dbReference type="Proteomes" id="UP000178367"/>
    </source>
</evidence>
<comment type="cofactor">
    <cofactor evidence="1 16">
        <name>FAD</name>
        <dbReference type="ChEBI" id="CHEBI:57692"/>
    </cofactor>
</comment>
<dbReference type="InterPro" id="IPR036635">
    <property type="entry name" value="MurB_C_sf"/>
</dbReference>
<feature type="active site" evidence="16">
    <location>
        <position position="165"/>
    </location>
</feature>
<sequence>MPVTNKIKTNVPLAPYTTFKIGGPADFFVEIESKDELEEAFGWAKEKNLPFYFLGGGSNILISDKGLRGLTIKLGNKTIDVRGERLYCGAGVSLAQAAQAATGHKFSGLEWAYGIPRATVGGAIRGNAEAFGTNMSDLTETVEVYNAKKKRFELYSKKDCKFEYRGSIFKKNGHLLIWQGTLKLFAADGVDIDKKVEKVLGFRNAKQPKLPSAGCIFKNVSADHLKESNPELYSRADRAISPRGEVSAGWLIDSAGLKGKTIGGAKISLEHANFIINIGKATAEDIITLISYTKQQVRDKFRIQLSEEIGYLGFE</sequence>
<comment type="pathway">
    <text evidence="4 16">Cell wall biogenesis; peptidoglycan biosynthesis.</text>
</comment>
<evidence type="ECO:0000256" key="10">
    <source>
        <dbReference type="ARBA" id="ARBA00022960"/>
    </source>
</evidence>
<dbReference type="GO" id="GO:0051301">
    <property type="term" value="P:cell division"/>
    <property type="evidence" value="ECO:0007669"/>
    <property type="project" value="UniProtKB-KW"/>
</dbReference>
<dbReference type="PROSITE" id="PS51387">
    <property type="entry name" value="FAD_PCMH"/>
    <property type="match status" value="1"/>
</dbReference>
<dbReference type="GO" id="GO:0005829">
    <property type="term" value="C:cytosol"/>
    <property type="evidence" value="ECO:0007669"/>
    <property type="project" value="TreeGrafter"/>
</dbReference>
<dbReference type="Gene3D" id="3.30.43.10">
    <property type="entry name" value="Uridine Diphospho-n-acetylenolpyruvylglucosamine Reductase, domain 2"/>
    <property type="match status" value="1"/>
</dbReference>
<keyword evidence="5 16" id="KW-0963">Cytoplasm</keyword>
<comment type="caution">
    <text evidence="18">The sequence shown here is derived from an EMBL/GenBank/DDBJ whole genome shotgun (WGS) entry which is preliminary data.</text>
</comment>
<evidence type="ECO:0000256" key="5">
    <source>
        <dbReference type="ARBA" id="ARBA00022490"/>
    </source>
</evidence>
<proteinExistence type="inferred from homology"/>
<dbReference type="InterPro" id="IPR011601">
    <property type="entry name" value="MurB_C"/>
</dbReference>
<evidence type="ECO:0000256" key="12">
    <source>
        <dbReference type="ARBA" id="ARBA00023002"/>
    </source>
</evidence>
<evidence type="ECO:0000256" key="16">
    <source>
        <dbReference type="HAMAP-Rule" id="MF_00037"/>
    </source>
</evidence>
<reference evidence="18 19" key="1">
    <citation type="journal article" date="2016" name="Nat. Commun.">
        <title>Thousands of microbial genomes shed light on interconnected biogeochemical processes in an aquifer system.</title>
        <authorList>
            <person name="Anantharaman K."/>
            <person name="Brown C.T."/>
            <person name="Hug L.A."/>
            <person name="Sharon I."/>
            <person name="Castelle C.J."/>
            <person name="Probst A.J."/>
            <person name="Thomas B.C."/>
            <person name="Singh A."/>
            <person name="Wilkins M.J."/>
            <person name="Karaoz U."/>
            <person name="Brodie E.L."/>
            <person name="Williams K.H."/>
            <person name="Hubbard S.S."/>
            <person name="Banfield J.F."/>
        </authorList>
    </citation>
    <scope>NUCLEOTIDE SEQUENCE [LARGE SCALE GENOMIC DNA]</scope>
</reference>
<keyword evidence="10 16" id="KW-0133">Cell shape</keyword>
<dbReference type="GO" id="GO:0009252">
    <property type="term" value="P:peptidoglycan biosynthetic process"/>
    <property type="evidence" value="ECO:0007669"/>
    <property type="project" value="UniProtKB-UniRule"/>
</dbReference>
<evidence type="ECO:0000259" key="17">
    <source>
        <dbReference type="PROSITE" id="PS51387"/>
    </source>
</evidence>
<dbReference type="InterPro" id="IPR016166">
    <property type="entry name" value="FAD-bd_PCMH"/>
</dbReference>
<dbReference type="UniPathway" id="UPA00219"/>
<comment type="similarity">
    <text evidence="16">Belongs to the MurB family.</text>
</comment>
<comment type="function">
    <text evidence="2 16">Cell wall formation.</text>
</comment>
<dbReference type="GO" id="GO:0008762">
    <property type="term" value="F:UDP-N-acetylmuramate dehydrogenase activity"/>
    <property type="evidence" value="ECO:0007669"/>
    <property type="project" value="UniProtKB-UniRule"/>
</dbReference>